<evidence type="ECO:0000256" key="5">
    <source>
        <dbReference type="ARBA" id="ARBA00022676"/>
    </source>
</evidence>
<feature type="transmembrane region" description="Helical" evidence="14">
    <location>
        <begin position="772"/>
        <end position="794"/>
    </location>
</feature>
<keyword evidence="6" id="KW-0808">Transferase</keyword>
<comment type="subcellular location">
    <subcellularLocation>
        <location evidence="2">Golgi apparatus membrane</location>
        <topology evidence="2">Single-pass type II membrane protein</topology>
    </subcellularLocation>
</comment>
<protein>
    <recommendedName>
        <fullName evidence="15">ILEI/PANDER domain-containing protein</fullName>
    </recommendedName>
</protein>
<feature type="transmembrane region" description="Helical" evidence="14">
    <location>
        <begin position="44"/>
        <end position="64"/>
    </location>
</feature>
<evidence type="ECO:0000256" key="2">
    <source>
        <dbReference type="ARBA" id="ARBA00004323"/>
    </source>
</evidence>
<comment type="cofactor">
    <cofactor evidence="1">
        <name>Mn(2+)</name>
        <dbReference type="ChEBI" id="CHEBI:29035"/>
    </cofactor>
</comment>
<dbReference type="InterPro" id="IPR052463">
    <property type="entry name" value="O-linked_mannose_GnT"/>
</dbReference>
<evidence type="ECO:0000256" key="1">
    <source>
        <dbReference type="ARBA" id="ARBA00001936"/>
    </source>
</evidence>
<comment type="pathway">
    <text evidence="3">Protein modification; protein glycosylation.</text>
</comment>
<evidence type="ECO:0000256" key="13">
    <source>
        <dbReference type="ARBA" id="ARBA00023211"/>
    </source>
</evidence>
<evidence type="ECO:0000256" key="6">
    <source>
        <dbReference type="ARBA" id="ARBA00022679"/>
    </source>
</evidence>
<accession>A0AAU9X3F7</accession>
<feature type="non-terminal residue" evidence="16">
    <location>
        <position position="1"/>
    </location>
</feature>
<evidence type="ECO:0000259" key="15">
    <source>
        <dbReference type="Pfam" id="PF15711"/>
    </source>
</evidence>
<proteinExistence type="inferred from homology"/>
<keyword evidence="13" id="KW-0464">Manganese</keyword>
<evidence type="ECO:0000313" key="17">
    <source>
        <dbReference type="Proteomes" id="UP001159428"/>
    </source>
</evidence>
<sequence>FDFNLWLPGTRPAWQNFKFRYRLWCSSVSEPGENLRYCVEDLQIFLSFFLIFVLVNTTGSISGLTMAFKVLRILLTSVVLITAVVNVWFVAENWSMENTPPWELKVEDRGKRKMNEIDSDTSFVEDGMDIQVRSGKEEVSVVVDGKVVSEIKDKNVRGMIVVVLSQTTGSLMAVRAFDTYSSKDEGQELIKFFGLLQEGRIVCVAVKATASNLDGDVRSYIEKLGSRYVNVLGWRDMWAFIFQQATNQRKTSVESHQRSPDFDSWGNDVTIRAYLKRETGMSSECNWEQNDAGRRRTEFCQKFEGYGRVCHCNDPESIDFYPPPLEDGSRLDLPVLVMAGNRPHYLFRMLKTLQKVQGLNPAMVTVFIDGFYEEPASVAQVFGLRVDRHEGISKRNSRICQHYKKSITTSFENFPDANFLIILEEDLDVSVDILSYFKQLLPVYENDESVYCISAWNDQGYEYTVHDPSMTYRIETMPGLGWVLSRKLYKGELEPKWPAPNVFWDWDMWMRTPTQRKGRECIIPDISRTYHFGAKGLNVDPAMNEAYFKRHALNKEIGVRINADLMYKDNYEKEINRLLSQAEVLNHSRTPCTNPKDFIPDTKDKIYVFYIRMENPKDYTTWINVARCFKIWDLEARGFHKSLWRMWIKGNHVLYVGCPASPYCSILRYQGGRNFFTKALLAVFDYHRQGFIISAKRVKTHAIFHVIFHVIKFGDEFSNSETEGFSLTSVNNFLFWSLGRREKNILTTLKKPSFAFIFWDGSQATAKEIENIFVLFCVFTSSMNANCVGCWLCLQNYAQSLRRQISKATMKKNMAKLVSNFTRQASLLGVVFRIRGKLTIASLIRVLLCAAVCTAFLGNIIFLLEMRKMNSEREKNFIDRKNLGRISLRDRDVAGSKMEETINKGYLDIEVYSSKENASVVVNGKIVYQELNRLGMNVVVLNQNTGAVTARRRFDTYSTNQESTEMMEFIGGLPDGRILCLTVKDEATISLLASARSYLQSRGSSYIQQLQWRDMWAFVTQHVNNKNMVYAEGYQQSPSNDEWATPVRIHTTVPISEQSTVDCQWIKNDDNRRRKEFCDKFDGYEKICKCENPEQLAFEPPLPPDGSRINLPLLIMASNRPYYLYRMLKTLRQVQGLNHTMVTVFIDGFFEEPALLAGLYGLNVDQQAGVSERRARISQHYKRSLTASFARHADASVVVILEEDLDVSPDILTFFNQLLPVLENDDSLYCISAWNDQGYIHAVKDPAMTYRVETMPGLGWVLERKLYKEELEPQWPGPNVMWDWDMWVRGPQVRKGRECIIPDISRTYHFGARGLNVNPYMQRTYFSARALNTEPNVTLNVDIMYKEKYEKELQRLLRKAVVLDHSRTPCTNPNDFIPLTKNKIYVFYIRMDSINDFTTWSNVANCLRIWDLDPRGFHKRLWRLWLNDNHVLIVGCPVSPYCNYKPSRLQPIHIPKKKKS</sequence>
<dbReference type="Pfam" id="PF15711">
    <property type="entry name" value="ILEI"/>
    <property type="match status" value="2"/>
</dbReference>
<keyword evidence="7 14" id="KW-0812">Transmembrane</keyword>
<dbReference type="InterPro" id="IPR039477">
    <property type="entry name" value="ILEI/PANDER_dom"/>
</dbReference>
<evidence type="ECO:0000256" key="3">
    <source>
        <dbReference type="ARBA" id="ARBA00004922"/>
    </source>
</evidence>
<dbReference type="SUPFAM" id="SSF53448">
    <property type="entry name" value="Nucleotide-diphospho-sugar transferases"/>
    <property type="match status" value="2"/>
</dbReference>
<evidence type="ECO:0000256" key="7">
    <source>
        <dbReference type="ARBA" id="ARBA00022692"/>
    </source>
</evidence>
<feature type="transmembrane region" description="Helical" evidence="14">
    <location>
        <begin position="840"/>
        <end position="864"/>
    </location>
</feature>
<keyword evidence="17" id="KW-1185">Reference proteome</keyword>
<dbReference type="GO" id="GO:0000139">
    <property type="term" value="C:Golgi membrane"/>
    <property type="evidence" value="ECO:0007669"/>
    <property type="project" value="UniProtKB-SubCell"/>
</dbReference>
<dbReference type="GO" id="GO:0047223">
    <property type="term" value="F:beta-1,3-galactosyl-O-glycosyl-glycoprotein beta-1,3-N-acetylglucosaminyltransferase activity"/>
    <property type="evidence" value="ECO:0007669"/>
    <property type="project" value="TreeGrafter"/>
</dbReference>
<evidence type="ECO:0000256" key="8">
    <source>
        <dbReference type="ARBA" id="ARBA00022723"/>
    </source>
</evidence>
<comment type="caution">
    <text evidence="16">The sequence shown here is derived from an EMBL/GenBank/DDBJ whole genome shotgun (WGS) entry which is preliminary data.</text>
</comment>
<dbReference type="GO" id="GO:0016266">
    <property type="term" value="P:protein O-linked glycosylation via N-acetyl-galactosamine"/>
    <property type="evidence" value="ECO:0007669"/>
    <property type="project" value="TreeGrafter"/>
</dbReference>
<keyword evidence="5" id="KW-0328">Glycosyltransferase</keyword>
<dbReference type="PANTHER" id="PTHR46396">
    <property type="entry name" value="PROTEIN O-LINKED-MANNOSE BETA-1,2-N-ACETYLGLUCOSAMINYLTRANSFERASE 1"/>
    <property type="match status" value="1"/>
</dbReference>
<evidence type="ECO:0000256" key="10">
    <source>
        <dbReference type="ARBA" id="ARBA00022989"/>
    </source>
</evidence>
<dbReference type="Pfam" id="PF03071">
    <property type="entry name" value="GNT-I"/>
    <property type="match status" value="2"/>
</dbReference>
<dbReference type="GO" id="GO:0046872">
    <property type="term" value="F:metal ion binding"/>
    <property type="evidence" value="ECO:0007669"/>
    <property type="project" value="UniProtKB-KW"/>
</dbReference>
<keyword evidence="9" id="KW-0735">Signal-anchor</keyword>
<dbReference type="EMBL" id="CALNXJ010000028">
    <property type="protein sequence ID" value="CAH3134249.1"/>
    <property type="molecule type" value="Genomic_DNA"/>
</dbReference>
<evidence type="ECO:0000256" key="12">
    <source>
        <dbReference type="ARBA" id="ARBA00023136"/>
    </source>
</evidence>
<dbReference type="InterPro" id="IPR004139">
    <property type="entry name" value="Glyco_trans_13"/>
</dbReference>
<name>A0AAU9X3F7_9CNID</name>
<keyword evidence="10 14" id="KW-1133">Transmembrane helix</keyword>
<evidence type="ECO:0000256" key="4">
    <source>
        <dbReference type="ARBA" id="ARBA00006492"/>
    </source>
</evidence>
<evidence type="ECO:0000256" key="11">
    <source>
        <dbReference type="ARBA" id="ARBA00023034"/>
    </source>
</evidence>
<organism evidence="16 17">
    <name type="scientific">Pocillopora meandrina</name>
    <dbReference type="NCBI Taxonomy" id="46732"/>
    <lineage>
        <taxon>Eukaryota</taxon>
        <taxon>Metazoa</taxon>
        <taxon>Cnidaria</taxon>
        <taxon>Anthozoa</taxon>
        <taxon>Hexacorallia</taxon>
        <taxon>Scleractinia</taxon>
        <taxon>Astrocoeniina</taxon>
        <taxon>Pocilloporidae</taxon>
        <taxon>Pocillopora</taxon>
    </lineage>
</organism>
<evidence type="ECO:0000256" key="14">
    <source>
        <dbReference type="SAM" id="Phobius"/>
    </source>
</evidence>
<keyword evidence="8" id="KW-0479">Metal-binding</keyword>
<feature type="domain" description="ILEI/PANDER" evidence="15">
    <location>
        <begin position="935"/>
        <end position="1021"/>
    </location>
</feature>
<dbReference type="PANTHER" id="PTHR46396:SF1">
    <property type="entry name" value="PROTEIN O-LINKED-MANNOSE BETA-1,2-N-ACETYLGLUCOSAMINYLTRANSFERASE 1"/>
    <property type="match status" value="1"/>
</dbReference>
<dbReference type="Gene3D" id="3.90.550.10">
    <property type="entry name" value="Spore Coat Polysaccharide Biosynthesis Protein SpsA, Chain A"/>
    <property type="match status" value="2"/>
</dbReference>
<gene>
    <name evidence="16" type="ORF">PMEA_00015787</name>
</gene>
<feature type="domain" description="ILEI/PANDER" evidence="15">
    <location>
        <begin position="157"/>
        <end position="243"/>
    </location>
</feature>
<dbReference type="FunFam" id="3.90.550.10:FF:000252">
    <property type="entry name" value="Protein O-linked-mannose beta-1,2-N-acetylglucosaminyltransferase 1"/>
    <property type="match status" value="2"/>
</dbReference>
<evidence type="ECO:0000313" key="16">
    <source>
        <dbReference type="EMBL" id="CAH3134249.1"/>
    </source>
</evidence>
<dbReference type="PROSITE" id="PS52031">
    <property type="entry name" value="GG_LECTIN"/>
    <property type="match status" value="2"/>
</dbReference>
<dbReference type="Proteomes" id="UP001159428">
    <property type="component" value="Unassembled WGS sequence"/>
</dbReference>
<evidence type="ECO:0000256" key="9">
    <source>
        <dbReference type="ARBA" id="ARBA00022968"/>
    </source>
</evidence>
<keyword evidence="11" id="KW-0333">Golgi apparatus</keyword>
<reference evidence="16 17" key="1">
    <citation type="submission" date="2022-05" db="EMBL/GenBank/DDBJ databases">
        <authorList>
            <consortium name="Genoscope - CEA"/>
            <person name="William W."/>
        </authorList>
    </citation>
    <scope>NUCLEOTIDE SEQUENCE [LARGE SCALE GENOMIC DNA]</scope>
</reference>
<dbReference type="InterPro" id="IPR029044">
    <property type="entry name" value="Nucleotide-diphossugar_trans"/>
</dbReference>
<keyword evidence="12 14" id="KW-0472">Membrane</keyword>
<comment type="similarity">
    <text evidence="4">Belongs to the glycosyltransferase 13 family.</text>
</comment>
<feature type="transmembrane region" description="Helical" evidence="14">
    <location>
        <begin position="71"/>
        <end position="91"/>
    </location>
</feature>